<organism evidence="2 3">
    <name type="scientific">Hibiscus sabdariffa</name>
    <name type="common">roselle</name>
    <dbReference type="NCBI Taxonomy" id="183260"/>
    <lineage>
        <taxon>Eukaryota</taxon>
        <taxon>Viridiplantae</taxon>
        <taxon>Streptophyta</taxon>
        <taxon>Embryophyta</taxon>
        <taxon>Tracheophyta</taxon>
        <taxon>Spermatophyta</taxon>
        <taxon>Magnoliopsida</taxon>
        <taxon>eudicotyledons</taxon>
        <taxon>Gunneridae</taxon>
        <taxon>Pentapetalae</taxon>
        <taxon>rosids</taxon>
        <taxon>malvids</taxon>
        <taxon>Malvales</taxon>
        <taxon>Malvaceae</taxon>
        <taxon>Malvoideae</taxon>
        <taxon>Hibiscus</taxon>
    </lineage>
</organism>
<dbReference type="Proteomes" id="UP001472677">
    <property type="component" value="Unassembled WGS sequence"/>
</dbReference>
<reference evidence="2 3" key="1">
    <citation type="journal article" date="2024" name="G3 (Bethesda)">
        <title>Genome assembly of Hibiscus sabdariffa L. provides insights into metabolisms of medicinal natural products.</title>
        <authorList>
            <person name="Kim T."/>
        </authorList>
    </citation>
    <scope>NUCLEOTIDE SEQUENCE [LARGE SCALE GENOMIC DNA]</scope>
    <source>
        <strain evidence="2">TK-2024</strain>
        <tissue evidence="2">Old leaves</tissue>
    </source>
</reference>
<accession>A0ABR2FK11</accession>
<protein>
    <submittedName>
        <fullName evidence="2">Uncharacterized protein</fullName>
    </submittedName>
</protein>
<name>A0ABR2FK11_9ROSI</name>
<evidence type="ECO:0000313" key="2">
    <source>
        <dbReference type="EMBL" id="KAK8581210.1"/>
    </source>
</evidence>
<keyword evidence="1" id="KW-0472">Membrane</keyword>
<dbReference type="EMBL" id="JBBPBM010000006">
    <property type="protein sequence ID" value="KAK8581210.1"/>
    <property type="molecule type" value="Genomic_DNA"/>
</dbReference>
<feature type="transmembrane region" description="Helical" evidence="1">
    <location>
        <begin position="20"/>
        <end position="41"/>
    </location>
</feature>
<evidence type="ECO:0000313" key="3">
    <source>
        <dbReference type="Proteomes" id="UP001472677"/>
    </source>
</evidence>
<gene>
    <name evidence="2" type="ORF">V6N12_071445</name>
</gene>
<evidence type="ECO:0000256" key="1">
    <source>
        <dbReference type="SAM" id="Phobius"/>
    </source>
</evidence>
<sequence>MVCLGVLFGCKRSRSVKDYVLTALVVVAILSGFRILCYIFLRLRKRPGGHEMSLNDGSEMQTENASHGNRFWLRTGLP</sequence>
<keyword evidence="1" id="KW-0812">Transmembrane</keyword>
<keyword evidence="3" id="KW-1185">Reference proteome</keyword>
<comment type="caution">
    <text evidence="2">The sequence shown here is derived from an EMBL/GenBank/DDBJ whole genome shotgun (WGS) entry which is preliminary data.</text>
</comment>
<keyword evidence="1" id="KW-1133">Transmembrane helix</keyword>
<proteinExistence type="predicted"/>